<evidence type="ECO:0000313" key="7">
    <source>
        <dbReference type="EMBL" id="AUH34526.1"/>
    </source>
</evidence>
<dbReference type="EMBL" id="CP025408">
    <property type="protein sequence ID" value="AUH34526.1"/>
    <property type="molecule type" value="Genomic_DNA"/>
</dbReference>
<dbReference type="InterPro" id="IPR036388">
    <property type="entry name" value="WH-like_DNA-bd_sf"/>
</dbReference>
<comment type="similarity">
    <text evidence="1">In the C-terminal section; belongs to the class-I pyridoxal-phosphate-dependent aminotransferase family.</text>
</comment>
<dbReference type="PROSITE" id="PS50949">
    <property type="entry name" value="HTH_GNTR"/>
    <property type="match status" value="1"/>
</dbReference>
<dbReference type="SMART" id="SM00345">
    <property type="entry name" value="HTH_GNTR"/>
    <property type="match status" value="1"/>
</dbReference>
<dbReference type="GO" id="GO:0003677">
    <property type="term" value="F:DNA binding"/>
    <property type="evidence" value="ECO:0007669"/>
    <property type="project" value="UniProtKB-KW"/>
</dbReference>
<dbReference type="InterPro" id="IPR036390">
    <property type="entry name" value="WH_DNA-bd_sf"/>
</dbReference>
<evidence type="ECO:0000256" key="1">
    <source>
        <dbReference type="ARBA" id="ARBA00005384"/>
    </source>
</evidence>
<dbReference type="InterPro" id="IPR015424">
    <property type="entry name" value="PyrdxlP-dep_Trfase"/>
</dbReference>
<dbReference type="GO" id="GO:0008483">
    <property type="term" value="F:transaminase activity"/>
    <property type="evidence" value="ECO:0007669"/>
    <property type="project" value="UniProtKB-KW"/>
</dbReference>
<keyword evidence="7" id="KW-0808">Transferase</keyword>
<reference evidence="7 8" key="1">
    <citation type="submission" date="2017-12" db="EMBL/GenBank/DDBJ databases">
        <authorList>
            <person name="Hurst M.R.H."/>
        </authorList>
    </citation>
    <scope>NUCLEOTIDE SEQUENCE [LARGE SCALE GENOMIC DNA]</scope>
    <source>
        <strain evidence="7 8">BM15</strain>
    </source>
</reference>
<dbReference type="PANTHER" id="PTHR46577">
    <property type="entry name" value="HTH-TYPE TRANSCRIPTIONAL REGULATORY PROTEIN GABR"/>
    <property type="match status" value="1"/>
</dbReference>
<sequence length="489" mass="53803">MTSQGHDRTLLNWITIDRDQARPIYRQISDQLRGAILDGRLCAGSYLPASRVLAGDLGISRNTSMQVYDQLIAEGFLESRRGSGTRVSTTLRSKPAIGQAETRALFRTLPAHTQLQTQDLYLGEPPGCAFQPGIPAFDAFPRLTWARLLKRHALRADQFILDYAHAGGYMPLRQELAKYLTASRGVACAPEQILIVTSTRAAIMAVAALLWPRQSTVAVEDPGYLVAKRALSQAGHHLRLVILDRHGARVNDLIARPEGCVGVYLTPAHQWPTGVTLSASRRIALLDWAARTDAWVLEDDYDSEFRFDSPPVATLHSYGSGRVIHIGTFSKTLAPSLRTAYFVVPPEFAEQFNQQVFLHGVEPPLHVQAALADFLAEGHFARHIARMCKLYAKRRSLLIAALQDKFGDRLRLDVPAGGLQLIARLPGDVPASAIAKSAASQDLVARPMLAYQLERAPPNALHLGFAAVPEYQIAPLVARLHAAISHHFR</sequence>
<dbReference type="Pfam" id="PF00392">
    <property type="entry name" value="GntR"/>
    <property type="match status" value="1"/>
</dbReference>
<dbReference type="Gene3D" id="1.10.10.10">
    <property type="entry name" value="Winged helix-like DNA-binding domain superfamily/Winged helix DNA-binding domain"/>
    <property type="match status" value="1"/>
</dbReference>
<dbReference type="CDD" id="cd00609">
    <property type="entry name" value="AAT_like"/>
    <property type="match status" value="1"/>
</dbReference>
<dbReference type="Gene3D" id="3.40.640.10">
    <property type="entry name" value="Type I PLP-dependent aspartate aminotransferase-like (Major domain)"/>
    <property type="match status" value="1"/>
</dbReference>
<dbReference type="GO" id="GO:0030170">
    <property type="term" value="F:pyridoxal phosphate binding"/>
    <property type="evidence" value="ECO:0007669"/>
    <property type="project" value="InterPro"/>
</dbReference>
<gene>
    <name evidence="7" type="ORF">CUV01_15070</name>
</gene>
<dbReference type="InterPro" id="IPR051446">
    <property type="entry name" value="HTH_trans_reg/aminotransferase"/>
</dbReference>
<keyword evidence="8" id="KW-1185">Reference proteome</keyword>
<accession>A0A2K9EUI4</accession>
<proteinExistence type="inferred from homology"/>
<feature type="domain" description="HTH gntR-type" evidence="6">
    <location>
        <begin position="22"/>
        <end position="90"/>
    </location>
</feature>
<keyword evidence="4" id="KW-0238">DNA-binding</keyword>
<dbReference type="AlphaFoldDB" id="A0A2K9EUI4"/>
<evidence type="ECO:0000256" key="4">
    <source>
        <dbReference type="ARBA" id="ARBA00023125"/>
    </source>
</evidence>
<dbReference type="SUPFAM" id="SSF46785">
    <property type="entry name" value="Winged helix' DNA-binding domain"/>
    <property type="match status" value="1"/>
</dbReference>
<organism evidence="7 8">
    <name type="scientific">Paracoccus tegillarcae</name>
    <dbReference type="NCBI Taxonomy" id="1529068"/>
    <lineage>
        <taxon>Bacteria</taxon>
        <taxon>Pseudomonadati</taxon>
        <taxon>Pseudomonadota</taxon>
        <taxon>Alphaproteobacteria</taxon>
        <taxon>Rhodobacterales</taxon>
        <taxon>Paracoccaceae</taxon>
        <taxon>Paracoccus</taxon>
    </lineage>
</organism>
<evidence type="ECO:0000259" key="6">
    <source>
        <dbReference type="PROSITE" id="PS50949"/>
    </source>
</evidence>
<evidence type="ECO:0000256" key="3">
    <source>
        <dbReference type="ARBA" id="ARBA00023015"/>
    </source>
</evidence>
<evidence type="ECO:0000256" key="2">
    <source>
        <dbReference type="ARBA" id="ARBA00022898"/>
    </source>
</evidence>
<dbReference type="Proteomes" id="UP000233742">
    <property type="component" value="Chromosome"/>
</dbReference>
<dbReference type="InterPro" id="IPR004839">
    <property type="entry name" value="Aminotransferase_I/II_large"/>
</dbReference>
<keyword evidence="7" id="KW-0032">Aminotransferase</keyword>
<dbReference type="GO" id="GO:0003700">
    <property type="term" value="F:DNA-binding transcription factor activity"/>
    <property type="evidence" value="ECO:0007669"/>
    <property type="project" value="InterPro"/>
</dbReference>
<keyword evidence="3" id="KW-0805">Transcription regulation</keyword>
<dbReference type="RefSeq" id="WP_101461188.1">
    <property type="nucleotide sequence ID" value="NZ_CP025408.1"/>
</dbReference>
<dbReference type="SUPFAM" id="SSF53383">
    <property type="entry name" value="PLP-dependent transferases"/>
    <property type="match status" value="1"/>
</dbReference>
<dbReference type="OrthoDB" id="9808770at2"/>
<dbReference type="CDD" id="cd07377">
    <property type="entry name" value="WHTH_GntR"/>
    <property type="match status" value="1"/>
</dbReference>
<dbReference type="InterPro" id="IPR015421">
    <property type="entry name" value="PyrdxlP-dep_Trfase_major"/>
</dbReference>
<evidence type="ECO:0000256" key="5">
    <source>
        <dbReference type="ARBA" id="ARBA00023163"/>
    </source>
</evidence>
<protein>
    <submittedName>
        <fullName evidence="7">PLP-dependent aminotransferase family protein</fullName>
    </submittedName>
</protein>
<dbReference type="Pfam" id="PF00155">
    <property type="entry name" value="Aminotran_1_2"/>
    <property type="match status" value="1"/>
</dbReference>
<evidence type="ECO:0000313" key="8">
    <source>
        <dbReference type="Proteomes" id="UP000233742"/>
    </source>
</evidence>
<dbReference type="KEGG" id="paro:CUV01_15070"/>
<keyword evidence="2" id="KW-0663">Pyridoxal phosphate</keyword>
<name>A0A2K9EUI4_9RHOB</name>
<dbReference type="PANTHER" id="PTHR46577:SF1">
    <property type="entry name" value="HTH-TYPE TRANSCRIPTIONAL REGULATORY PROTEIN GABR"/>
    <property type="match status" value="1"/>
</dbReference>
<dbReference type="InterPro" id="IPR000524">
    <property type="entry name" value="Tscrpt_reg_HTH_GntR"/>
</dbReference>
<keyword evidence="5" id="KW-0804">Transcription</keyword>